<feature type="region of interest" description="Disordered" evidence="1">
    <location>
        <begin position="83"/>
        <end position="110"/>
    </location>
</feature>
<evidence type="ECO:0000256" key="1">
    <source>
        <dbReference type="SAM" id="MobiDB-lite"/>
    </source>
</evidence>
<gene>
    <name evidence="2" type="ORF">CABS02_10383</name>
</gene>
<comment type="caution">
    <text evidence="2">The sequence shown here is derived from an EMBL/GenBank/DDBJ whole genome shotgun (WGS) entry which is preliminary data.</text>
</comment>
<name>A0A9Q0AXD3_9PEZI</name>
<feature type="compositionally biased region" description="Polar residues" evidence="1">
    <location>
        <begin position="86"/>
        <end position="95"/>
    </location>
</feature>
<organism evidence="2 3">
    <name type="scientific">Colletotrichum abscissum</name>
    <dbReference type="NCBI Taxonomy" id="1671311"/>
    <lineage>
        <taxon>Eukaryota</taxon>
        <taxon>Fungi</taxon>
        <taxon>Dikarya</taxon>
        <taxon>Ascomycota</taxon>
        <taxon>Pezizomycotina</taxon>
        <taxon>Sordariomycetes</taxon>
        <taxon>Hypocreomycetidae</taxon>
        <taxon>Glomerellales</taxon>
        <taxon>Glomerellaceae</taxon>
        <taxon>Colletotrichum</taxon>
        <taxon>Colletotrichum acutatum species complex</taxon>
    </lineage>
</organism>
<reference evidence="2" key="1">
    <citation type="submission" date="2019-01" db="EMBL/GenBank/DDBJ databases">
        <title>Colletotrichum abscissum LGMF1257.</title>
        <authorList>
            <person name="Baroncelli R."/>
        </authorList>
    </citation>
    <scope>NUCLEOTIDE SEQUENCE</scope>
    <source>
        <strain evidence="2">Ca142</strain>
    </source>
</reference>
<dbReference type="AlphaFoldDB" id="A0A9Q0AXD3"/>
<sequence>MQSTNNNDEKSEGPHVAPGEPTPDLVDVGEEPSRLVIVPTKRPPGEKPFQIPEATGKPARYPEALTAPPTNLAVTLGTTETRHTLPGTTVTSTAAQRKRKSPSPENANAGVPHLHVPLSGSWPTCLGHYRPASEASRRPPQFEAVVNHRATSLALVSRACCFREGAELEQPQYVTMLLLIVGRSTLRSRLEMPYARPHLQ</sequence>
<keyword evidence="3" id="KW-1185">Reference proteome</keyword>
<dbReference type="EMBL" id="SDAQ01000077">
    <property type="protein sequence ID" value="KAI3542542.1"/>
    <property type="molecule type" value="Genomic_DNA"/>
</dbReference>
<dbReference type="Proteomes" id="UP001056436">
    <property type="component" value="Unassembled WGS sequence"/>
</dbReference>
<feature type="region of interest" description="Disordered" evidence="1">
    <location>
        <begin position="1"/>
        <end position="57"/>
    </location>
</feature>
<proteinExistence type="predicted"/>
<accession>A0A9Q0AXD3</accession>
<evidence type="ECO:0000313" key="3">
    <source>
        <dbReference type="Proteomes" id="UP001056436"/>
    </source>
</evidence>
<dbReference type="OrthoDB" id="10465507at2759"/>
<evidence type="ECO:0000313" key="2">
    <source>
        <dbReference type="EMBL" id="KAI3542542.1"/>
    </source>
</evidence>
<protein>
    <submittedName>
        <fullName evidence="2">Uncharacterized protein</fullName>
    </submittedName>
</protein>